<name>A0AAD5X617_9FUNG</name>
<dbReference type="Proteomes" id="UP001212841">
    <property type="component" value="Unassembled WGS sequence"/>
</dbReference>
<reference evidence="2" key="1">
    <citation type="submission" date="2020-05" db="EMBL/GenBank/DDBJ databases">
        <title>Phylogenomic resolution of chytrid fungi.</title>
        <authorList>
            <person name="Stajich J.E."/>
            <person name="Amses K."/>
            <person name="Simmons R."/>
            <person name="Seto K."/>
            <person name="Myers J."/>
            <person name="Bonds A."/>
            <person name="Quandt C.A."/>
            <person name="Barry K."/>
            <person name="Liu P."/>
            <person name="Grigoriev I."/>
            <person name="Longcore J.E."/>
            <person name="James T.Y."/>
        </authorList>
    </citation>
    <scope>NUCLEOTIDE SEQUENCE</scope>
    <source>
        <strain evidence="2">JEL0318</strain>
    </source>
</reference>
<sequence length="118" mass="13477">MAPRPRSPMNLERYKHYLGDLEPLPEEDEERCLHINIDEYSAECKKEGLYGARELARLNEDAEILLDDTKAPAIVLNSVEEFVAYVKANYSVKEDSDERSALSTLEAQKKAPNLQPRL</sequence>
<accession>A0AAD5X617</accession>
<organism evidence="2 3">
    <name type="scientific">Rhizophlyctis rosea</name>
    <dbReference type="NCBI Taxonomy" id="64517"/>
    <lineage>
        <taxon>Eukaryota</taxon>
        <taxon>Fungi</taxon>
        <taxon>Fungi incertae sedis</taxon>
        <taxon>Chytridiomycota</taxon>
        <taxon>Chytridiomycota incertae sedis</taxon>
        <taxon>Chytridiomycetes</taxon>
        <taxon>Rhizophlyctidales</taxon>
        <taxon>Rhizophlyctidaceae</taxon>
        <taxon>Rhizophlyctis</taxon>
    </lineage>
</organism>
<feature type="region of interest" description="Disordered" evidence="1">
    <location>
        <begin position="97"/>
        <end position="118"/>
    </location>
</feature>
<comment type="caution">
    <text evidence="2">The sequence shown here is derived from an EMBL/GenBank/DDBJ whole genome shotgun (WGS) entry which is preliminary data.</text>
</comment>
<dbReference type="EMBL" id="JADGJD010000201">
    <property type="protein sequence ID" value="KAJ3053519.1"/>
    <property type="molecule type" value="Genomic_DNA"/>
</dbReference>
<proteinExistence type="predicted"/>
<dbReference type="AlphaFoldDB" id="A0AAD5X617"/>
<keyword evidence="3" id="KW-1185">Reference proteome</keyword>
<gene>
    <name evidence="2" type="ORF">HK097_004113</name>
</gene>
<evidence type="ECO:0000313" key="3">
    <source>
        <dbReference type="Proteomes" id="UP001212841"/>
    </source>
</evidence>
<evidence type="ECO:0000256" key="1">
    <source>
        <dbReference type="SAM" id="MobiDB-lite"/>
    </source>
</evidence>
<protein>
    <submittedName>
        <fullName evidence="2">Uncharacterized protein</fullName>
    </submittedName>
</protein>
<evidence type="ECO:0000313" key="2">
    <source>
        <dbReference type="EMBL" id="KAJ3053519.1"/>
    </source>
</evidence>